<reference evidence="1" key="3">
    <citation type="submission" date="2025-08" db="UniProtKB">
        <authorList>
            <consortium name="Ensembl"/>
        </authorList>
    </citation>
    <scope>IDENTIFICATION</scope>
    <source>
        <strain evidence="1">C57BL/6J</strain>
    </source>
</reference>
<sequence length="97" mass="10774">MSLAHTAAEYMLSDALLPDRRGSRLKGLRLELPLDKMVKFITVGFPLLLMSLAFAQEFSSEIQSLVLCALQNKRAFFQSGYGSHICNRSIPEPEAEG</sequence>
<evidence type="ECO:0000313" key="3">
    <source>
        <dbReference type="Proteomes" id="UP000000589"/>
    </source>
</evidence>
<dbReference type="SMR" id="D6RDS8"/>
<dbReference type="InterPro" id="IPR039099">
    <property type="entry name" value="Pannexin"/>
</dbReference>
<dbReference type="PANTHER" id="PTHR15759:SF3">
    <property type="entry name" value="PANNEXIN-3"/>
    <property type="match status" value="1"/>
</dbReference>
<reference evidence="1" key="4">
    <citation type="submission" date="2025-09" db="UniProtKB">
        <authorList>
            <consortium name="Ensembl"/>
        </authorList>
    </citation>
    <scope>IDENTIFICATION</scope>
    <source>
        <strain evidence="1">C57BL/6J</strain>
    </source>
</reference>
<proteinExistence type="predicted"/>
<dbReference type="GO" id="GO:0032732">
    <property type="term" value="P:positive regulation of interleukin-1 production"/>
    <property type="evidence" value="ECO:0007669"/>
    <property type="project" value="InterPro"/>
</dbReference>
<reference evidence="1 3" key="1">
    <citation type="journal article" date="2009" name="PLoS Biol.">
        <title>Lineage-specific biology revealed by a finished genome assembly of the mouse.</title>
        <authorList>
            <consortium name="Mouse Genome Sequencing Consortium"/>
            <person name="Church D.M."/>
            <person name="Goodstadt L."/>
            <person name="Hillier L.W."/>
            <person name="Zody M.C."/>
            <person name="Goldstein S."/>
            <person name="She X."/>
            <person name="Bult C.J."/>
            <person name="Agarwala R."/>
            <person name="Cherry J.L."/>
            <person name="DiCuccio M."/>
            <person name="Hlavina W."/>
            <person name="Kapustin Y."/>
            <person name="Meric P."/>
            <person name="Maglott D."/>
            <person name="Birtle Z."/>
            <person name="Marques A.C."/>
            <person name="Graves T."/>
            <person name="Zhou S."/>
            <person name="Teague B."/>
            <person name="Potamousis K."/>
            <person name="Churas C."/>
            <person name="Place M."/>
            <person name="Herschleb J."/>
            <person name="Runnheim R."/>
            <person name="Forrest D."/>
            <person name="Amos-Landgraf J."/>
            <person name="Schwartz D.C."/>
            <person name="Cheng Z."/>
            <person name="Lindblad-Toh K."/>
            <person name="Eichler E.E."/>
            <person name="Ponting C.P."/>
        </authorList>
    </citation>
    <scope>NUCLEOTIDE SEQUENCE [LARGE SCALE GENOMIC DNA]</scope>
    <source>
        <strain evidence="1 3">C57BL/6J</strain>
    </source>
</reference>
<dbReference type="Bgee" id="ENSMUSG00000011118">
    <property type="expression patterns" value="Expressed in vault of skull and 59 other cell types or tissues"/>
</dbReference>
<keyword evidence="3" id="KW-1185">Reference proteome</keyword>
<dbReference type="HOGENOM" id="CLU_2346104_0_0_1"/>
<dbReference type="ExpressionAtlas" id="D6RDS8">
    <property type="expression patterns" value="baseline and differential"/>
</dbReference>
<dbReference type="Antibodypedia" id="53990">
    <property type="antibodies" value="93 antibodies from 20 providers"/>
</dbReference>
<evidence type="ECO:0000313" key="1">
    <source>
        <dbReference type="Ensembl" id="ENSMUSP00000114539.2"/>
    </source>
</evidence>
<dbReference type="AGR" id="MGI:1918881"/>
<dbReference type="Ensembl" id="ENSMUST00000142228.2">
    <property type="protein sequence ID" value="ENSMUSP00000114539.2"/>
    <property type="gene ID" value="ENSMUSG00000011118.5"/>
</dbReference>
<dbReference type="AlphaFoldDB" id="D6RDS8"/>
<dbReference type="GO" id="GO:0006812">
    <property type="term" value="P:monoatomic cation transport"/>
    <property type="evidence" value="ECO:0007669"/>
    <property type="project" value="InterPro"/>
</dbReference>
<dbReference type="GeneTree" id="ENSGT00940000153972"/>
<dbReference type="MGI" id="MGI:1918881">
    <property type="gene designation" value="Panx3"/>
</dbReference>
<dbReference type="Proteomes" id="UP000000589">
    <property type="component" value="Chromosome 9"/>
</dbReference>
<organism evidence="1 3">
    <name type="scientific">Mus musculus</name>
    <name type="common">Mouse</name>
    <dbReference type="NCBI Taxonomy" id="10090"/>
    <lineage>
        <taxon>Eukaryota</taxon>
        <taxon>Metazoa</taxon>
        <taxon>Chordata</taxon>
        <taxon>Craniata</taxon>
        <taxon>Vertebrata</taxon>
        <taxon>Euteleostomi</taxon>
        <taxon>Mammalia</taxon>
        <taxon>Eutheria</taxon>
        <taxon>Euarchontoglires</taxon>
        <taxon>Glires</taxon>
        <taxon>Rodentia</taxon>
        <taxon>Myomorpha</taxon>
        <taxon>Muroidea</taxon>
        <taxon>Muridae</taxon>
        <taxon>Murinae</taxon>
        <taxon>Mus</taxon>
        <taxon>Mus</taxon>
    </lineage>
</organism>
<evidence type="ECO:0000313" key="2">
    <source>
        <dbReference type="MGI" id="MGI:1918881"/>
    </source>
</evidence>
<name>D6RDS8_MOUSE</name>
<accession>D6RDS8</accession>
<protein>
    <submittedName>
        <fullName evidence="1">Pannexin 3</fullName>
    </submittedName>
</protein>
<dbReference type="VEuPathDB" id="HostDB:ENSMUSG00000011118"/>
<dbReference type="GO" id="GO:0015267">
    <property type="term" value="F:channel activity"/>
    <property type="evidence" value="ECO:0007669"/>
    <property type="project" value="InterPro"/>
</dbReference>
<gene>
    <name evidence="1 2" type="primary">Panx3</name>
</gene>
<dbReference type="PANTHER" id="PTHR15759">
    <property type="entry name" value="PANNEXIN"/>
    <property type="match status" value="1"/>
</dbReference>
<reference evidence="1 3" key="2">
    <citation type="journal article" date="2011" name="PLoS Biol.">
        <title>Modernizing reference genome assemblies.</title>
        <authorList>
            <person name="Church D.M."/>
            <person name="Schneider V.A."/>
            <person name="Graves T."/>
            <person name="Auger K."/>
            <person name="Cunningham F."/>
            <person name="Bouk N."/>
            <person name="Chen H.C."/>
            <person name="Agarwala R."/>
            <person name="McLaren W.M."/>
            <person name="Ritchie G.R."/>
            <person name="Albracht D."/>
            <person name="Kremitzki M."/>
            <person name="Rock S."/>
            <person name="Kotkiewicz H."/>
            <person name="Kremitzki C."/>
            <person name="Wollam A."/>
            <person name="Trani L."/>
            <person name="Fulton L."/>
            <person name="Fulton R."/>
            <person name="Matthews L."/>
            <person name="Whitehead S."/>
            <person name="Chow W."/>
            <person name="Torrance J."/>
            <person name="Dunn M."/>
            <person name="Harden G."/>
            <person name="Threadgold G."/>
            <person name="Wood J."/>
            <person name="Collins J."/>
            <person name="Heath P."/>
            <person name="Griffiths G."/>
            <person name="Pelan S."/>
            <person name="Grafham D."/>
            <person name="Eichler E.E."/>
            <person name="Weinstock G."/>
            <person name="Mardis E.R."/>
            <person name="Wilson R.K."/>
            <person name="Howe K."/>
            <person name="Flicek P."/>
            <person name="Hubbard T."/>
        </authorList>
    </citation>
    <scope>NUCLEOTIDE SEQUENCE [LARGE SCALE GENOMIC DNA]</scope>
    <source>
        <strain evidence="1 3">C57BL/6J</strain>
    </source>
</reference>